<dbReference type="EMBL" id="LK391969">
    <property type="protein sequence ID" value="CEF27350.1"/>
    <property type="molecule type" value="Genomic_DNA"/>
</dbReference>
<dbReference type="AlphaFoldDB" id="A0A078MM77"/>
<sequence length="38" mass="4257">MARSLADVLNGFYGPERGYLIMECVLMARGKVGYRDGF</sequence>
<accession>A0A078MM77</accession>
<proteinExistence type="predicted"/>
<protein>
    <submittedName>
        <fullName evidence="1">Uncharacterized protein</fullName>
    </submittedName>
</protein>
<dbReference type="PATRIC" id="fig|1461581.3.peg.2266"/>
<gene>
    <name evidence="1" type="ORF">BN1049_02298</name>
</gene>
<reference evidence="1" key="1">
    <citation type="submission" date="2014-07" db="EMBL/GenBank/DDBJ databases">
        <authorList>
            <person name="Urmite Genomes Urmite Genomes"/>
        </authorList>
    </citation>
    <scope>NUCLEOTIDE SEQUENCE</scope>
    <source>
        <strain evidence="1">12M76_air</strain>
    </source>
</reference>
<evidence type="ECO:0000313" key="1">
    <source>
        <dbReference type="EMBL" id="CEA05841.1"/>
    </source>
</evidence>
<name>A0A078MM77_9PSED</name>
<dbReference type="EMBL" id="LM997413">
    <property type="protein sequence ID" value="CEA05841.1"/>
    <property type="molecule type" value="Genomic_DNA"/>
</dbReference>
<organism evidence="1">
    <name type="scientific">Pseudomonas saudimassiliensis</name>
    <dbReference type="NCBI Taxonomy" id="1461581"/>
    <lineage>
        <taxon>Bacteria</taxon>
        <taxon>Pseudomonadati</taxon>
        <taxon>Pseudomonadota</taxon>
        <taxon>Gammaproteobacteria</taxon>
        <taxon>Pseudomonadales</taxon>
        <taxon>Pseudomonadaceae</taxon>
        <taxon>Pseudomonas</taxon>
    </lineage>
</organism>